<proteinExistence type="inferred from homology"/>
<evidence type="ECO:0000259" key="6">
    <source>
        <dbReference type="Pfam" id="PF21365"/>
    </source>
</evidence>
<comment type="similarity">
    <text evidence="1 4">Belongs to the glycosyl hydrolase 31 family.</text>
</comment>
<evidence type="ECO:0000313" key="7">
    <source>
        <dbReference type="Proteomes" id="UP000887566"/>
    </source>
</evidence>
<evidence type="ECO:0000256" key="3">
    <source>
        <dbReference type="ARBA" id="ARBA00023295"/>
    </source>
</evidence>
<dbReference type="Pfam" id="PF21365">
    <property type="entry name" value="Glyco_hydro_31_3rd"/>
    <property type="match status" value="1"/>
</dbReference>
<keyword evidence="3 4" id="KW-0326">Glycosidase</keyword>
<dbReference type="InterPro" id="IPR013780">
    <property type="entry name" value="Glyco_hydro_b"/>
</dbReference>
<dbReference type="InterPro" id="IPR017853">
    <property type="entry name" value="GH"/>
</dbReference>
<dbReference type="PANTHER" id="PTHR43053">
    <property type="entry name" value="GLYCOSIDASE FAMILY 31"/>
    <property type="match status" value="1"/>
</dbReference>
<name>A0A914V9Q5_9BILA</name>
<dbReference type="SUPFAM" id="SSF51011">
    <property type="entry name" value="Glycosyl hydrolase domain"/>
    <property type="match status" value="1"/>
</dbReference>
<organism evidence="7 8">
    <name type="scientific">Plectus sambesii</name>
    <dbReference type="NCBI Taxonomy" id="2011161"/>
    <lineage>
        <taxon>Eukaryota</taxon>
        <taxon>Metazoa</taxon>
        <taxon>Ecdysozoa</taxon>
        <taxon>Nematoda</taxon>
        <taxon>Chromadorea</taxon>
        <taxon>Plectida</taxon>
        <taxon>Plectina</taxon>
        <taxon>Plectoidea</taxon>
        <taxon>Plectidae</taxon>
        <taxon>Plectus</taxon>
    </lineage>
</organism>
<evidence type="ECO:0000313" key="8">
    <source>
        <dbReference type="WBParaSite" id="PSAMB.scaffold1718size28480.g14493.t1"/>
    </source>
</evidence>
<dbReference type="InterPro" id="IPR050985">
    <property type="entry name" value="Alpha-glycosidase_related"/>
</dbReference>
<dbReference type="WBParaSite" id="PSAMB.scaffold1718size28480.g14493.t1">
    <property type="protein sequence ID" value="PSAMB.scaffold1718size28480.g14493.t1"/>
    <property type="gene ID" value="PSAMB.scaffold1718size28480.g14493"/>
</dbReference>
<dbReference type="GO" id="GO:0005975">
    <property type="term" value="P:carbohydrate metabolic process"/>
    <property type="evidence" value="ECO:0007669"/>
    <property type="project" value="InterPro"/>
</dbReference>
<feature type="domain" description="Glycosyl hydrolase family 31 C-terminal" evidence="6">
    <location>
        <begin position="543"/>
        <end position="622"/>
    </location>
</feature>
<dbReference type="PANTHER" id="PTHR43053:SF4">
    <property type="entry name" value="MYOGENESIS-REGULATING GLYCOSIDASE"/>
    <property type="match status" value="1"/>
</dbReference>
<protein>
    <submittedName>
        <fullName evidence="8">Uncharacterized protein</fullName>
    </submittedName>
</protein>
<evidence type="ECO:0000256" key="2">
    <source>
        <dbReference type="ARBA" id="ARBA00022801"/>
    </source>
</evidence>
<dbReference type="InterPro" id="IPR000322">
    <property type="entry name" value="Glyco_hydro_31_TIM"/>
</dbReference>
<dbReference type="InterPro" id="IPR048395">
    <property type="entry name" value="Glyco_hydro_31_C"/>
</dbReference>
<dbReference type="Pfam" id="PF01055">
    <property type="entry name" value="Glyco_hydro_31_2nd"/>
    <property type="match status" value="2"/>
</dbReference>
<sequence>MSNDDDDNVVQVGALSLDRDQRVLHAAIPNGSKLTIAVGQSICGQSSIVKKSDEALVVEWSDTKTRLSVKVVDAEHITRYDLQWSTPFSPSSIHYLKDVIDLNGGGHWYGGPELGNQTFPIDDSDYGMFPYVTGDVNNYGAAGSGIERFWLCSNKMVIYVPQEVPLWVAHKDRHLSLQAQITDCVYDNFYSSQSPSLAYSLFIPKDKNVSLKDFLMSVLGTLYDKPTGMPDRRMIAQPVWTTWARYKAAISQKSTLAYAQEIKDHNYPISQLELDDAWATKYGDFTFDSIKFPDPKGMIEKLGAQDIRLTIWIHPFINKDSVNGSNPDMFPFFLQKPDGGPCEVSWWDGKEAYCVDFTNPSAADWFVTQLESLKQLGVHSFKFDAGETNYFPRKFKLFSGGSPNDFSRAYVKMASRMGGDIEIRVFSETQAIPAFIRTLDRNSSWDNAGLKTVLPVALNFSILGYPFNLPDMVGGNAYDTPMPEKELFIRWMQANVFLLCMQLSFTPWQFDQETVDICDKMIKLRAEWTDYMLAECEKCASTGLPVIRPLWWLGEHEEALTCSRQFLVGDRLLVAIVIDKDVRSQSVLIPTGTWKCGIDGVVHQGPVLINQVIPLDQLAFYVLQDDAATFACGII</sequence>
<dbReference type="CDD" id="cd06592">
    <property type="entry name" value="GH31_NET37"/>
    <property type="match status" value="1"/>
</dbReference>
<dbReference type="Gene3D" id="2.60.40.1180">
    <property type="entry name" value="Golgi alpha-mannosidase II"/>
    <property type="match status" value="1"/>
</dbReference>
<dbReference type="GO" id="GO:0004553">
    <property type="term" value="F:hydrolase activity, hydrolyzing O-glycosyl compounds"/>
    <property type="evidence" value="ECO:0007669"/>
    <property type="project" value="InterPro"/>
</dbReference>
<dbReference type="Proteomes" id="UP000887566">
    <property type="component" value="Unplaced"/>
</dbReference>
<dbReference type="SUPFAM" id="SSF51445">
    <property type="entry name" value="(Trans)glycosidases"/>
    <property type="match status" value="1"/>
</dbReference>
<dbReference type="AlphaFoldDB" id="A0A914V9Q5"/>
<feature type="domain" description="Glycoside hydrolase family 31 TIM barrel" evidence="5">
    <location>
        <begin position="440"/>
        <end position="532"/>
    </location>
</feature>
<accession>A0A914V9Q5</accession>
<evidence type="ECO:0000256" key="1">
    <source>
        <dbReference type="ARBA" id="ARBA00007806"/>
    </source>
</evidence>
<keyword evidence="7" id="KW-1185">Reference proteome</keyword>
<dbReference type="Gene3D" id="3.20.20.80">
    <property type="entry name" value="Glycosidases"/>
    <property type="match status" value="1"/>
</dbReference>
<evidence type="ECO:0000259" key="5">
    <source>
        <dbReference type="Pfam" id="PF01055"/>
    </source>
</evidence>
<feature type="domain" description="Glycoside hydrolase family 31 TIM barrel" evidence="5">
    <location>
        <begin position="243"/>
        <end position="392"/>
    </location>
</feature>
<evidence type="ECO:0000256" key="4">
    <source>
        <dbReference type="RuleBase" id="RU361185"/>
    </source>
</evidence>
<reference evidence="8" key="1">
    <citation type="submission" date="2022-11" db="UniProtKB">
        <authorList>
            <consortium name="WormBaseParasite"/>
        </authorList>
    </citation>
    <scope>IDENTIFICATION</scope>
</reference>
<keyword evidence="2 4" id="KW-0378">Hydrolase</keyword>